<sequence length="372" mass="40556">MKLSLKIRDEPQHKTPLIKAKIPITVLTLPFTSGFVAGDSSDLSFNLTTSFPSCPSLRLSYAPTSQTLNGPPFSVSLKSGVGLFGSPRDSPLVISADLNLFTDRNPSFMLQIKPRFGHFSVHKTAHSNPSSKSGHGSNSGSGDESGLVGWSSIDIDSGGRAEKFLNGNGKGSGGFGFGMERPVTWRDLKMDSLGEKDGILSGFKVRARSELPLPSKLLVNFRWGVNFPADVTKQLPFLTVDKIGIQRVEEVKEVKKVEQSRVGQVEKLSGMYSWLRKDLEELQRENRGLRRSLEEIKAGGPPMRTYSSILEEERKSRTKPVAAPVSSSGLSDARSKRNSVEESVHKGMKKPFNGPITLEDELQKAIKAAAAS</sequence>
<dbReference type="EnsemblPlants" id="Kaladp0172s0005.1.v1.1">
    <property type="protein sequence ID" value="Kaladp0172s0005.1.v1.1.CDS.1"/>
    <property type="gene ID" value="Kaladp0172s0005.v1.1"/>
</dbReference>
<evidence type="ECO:0000256" key="1">
    <source>
        <dbReference type="SAM" id="MobiDB-lite"/>
    </source>
</evidence>
<dbReference type="PANTHER" id="PTHR34285:SF6">
    <property type="entry name" value="TRANSMEMBRANE PROTEIN"/>
    <property type="match status" value="1"/>
</dbReference>
<feature type="compositionally biased region" description="Basic and acidic residues" evidence="1">
    <location>
        <begin position="333"/>
        <end position="345"/>
    </location>
</feature>
<evidence type="ECO:0000313" key="3">
    <source>
        <dbReference type="Proteomes" id="UP000594263"/>
    </source>
</evidence>
<name>A0A7N0V978_KALFE</name>
<dbReference type="AlphaFoldDB" id="A0A7N0V978"/>
<dbReference type="Gramene" id="Kaladp0172s0005.1.v1.1">
    <property type="protein sequence ID" value="Kaladp0172s0005.1.v1.1.CDS.1"/>
    <property type="gene ID" value="Kaladp0172s0005.v1.1"/>
</dbReference>
<protein>
    <submittedName>
        <fullName evidence="2">Uncharacterized protein</fullName>
    </submittedName>
</protein>
<dbReference type="Proteomes" id="UP000594263">
    <property type="component" value="Unplaced"/>
</dbReference>
<organism evidence="2 3">
    <name type="scientific">Kalanchoe fedtschenkoi</name>
    <name type="common">Lavender scallops</name>
    <name type="synonym">South American air plant</name>
    <dbReference type="NCBI Taxonomy" id="63787"/>
    <lineage>
        <taxon>Eukaryota</taxon>
        <taxon>Viridiplantae</taxon>
        <taxon>Streptophyta</taxon>
        <taxon>Embryophyta</taxon>
        <taxon>Tracheophyta</taxon>
        <taxon>Spermatophyta</taxon>
        <taxon>Magnoliopsida</taxon>
        <taxon>eudicotyledons</taxon>
        <taxon>Gunneridae</taxon>
        <taxon>Pentapetalae</taxon>
        <taxon>Saxifragales</taxon>
        <taxon>Crassulaceae</taxon>
        <taxon>Kalanchoe</taxon>
    </lineage>
</organism>
<feature type="region of interest" description="Disordered" evidence="1">
    <location>
        <begin position="298"/>
        <end position="356"/>
    </location>
</feature>
<reference evidence="2" key="1">
    <citation type="submission" date="2021-01" db="UniProtKB">
        <authorList>
            <consortium name="EnsemblPlants"/>
        </authorList>
    </citation>
    <scope>IDENTIFICATION</scope>
</reference>
<accession>A0A7N0V978</accession>
<keyword evidence="3" id="KW-1185">Reference proteome</keyword>
<dbReference type="OMA" id="LRWIVNM"/>
<proteinExistence type="predicted"/>
<dbReference type="PANTHER" id="PTHR34285">
    <property type="entry name" value="OS08G0510800 PROTEIN"/>
    <property type="match status" value="1"/>
</dbReference>
<feature type="compositionally biased region" description="Low complexity" evidence="1">
    <location>
        <begin position="127"/>
        <end position="146"/>
    </location>
</feature>
<evidence type="ECO:0000313" key="2">
    <source>
        <dbReference type="EnsemblPlants" id="Kaladp0172s0005.1.v1.1.CDS.1"/>
    </source>
</evidence>
<feature type="region of interest" description="Disordered" evidence="1">
    <location>
        <begin position="122"/>
        <end position="146"/>
    </location>
</feature>